<comment type="caution">
    <text evidence="1">The sequence shown here is derived from an EMBL/GenBank/DDBJ whole genome shotgun (WGS) entry which is preliminary data.</text>
</comment>
<accession>A0AAE8SK41</accession>
<protein>
    <submittedName>
        <fullName evidence="1">Uncharacterized protein</fullName>
    </submittedName>
</protein>
<gene>
    <name evidence="1" type="ORF">FTOL_08590</name>
</gene>
<evidence type="ECO:0000313" key="2">
    <source>
        <dbReference type="Proteomes" id="UP001187734"/>
    </source>
</evidence>
<organism evidence="1 2">
    <name type="scientific">Fusarium torulosum</name>
    <dbReference type="NCBI Taxonomy" id="33205"/>
    <lineage>
        <taxon>Eukaryota</taxon>
        <taxon>Fungi</taxon>
        <taxon>Dikarya</taxon>
        <taxon>Ascomycota</taxon>
        <taxon>Pezizomycotina</taxon>
        <taxon>Sordariomycetes</taxon>
        <taxon>Hypocreomycetidae</taxon>
        <taxon>Hypocreales</taxon>
        <taxon>Nectriaceae</taxon>
        <taxon>Fusarium</taxon>
    </lineage>
</organism>
<dbReference type="EMBL" id="ONZP01000304">
    <property type="protein sequence ID" value="SPJ80198.1"/>
    <property type="molecule type" value="Genomic_DNA"/>
</dbReference>
<dbReference type="AlphaFoldDB" id="A0AAE8SK41"/>
<dbReference type="Proteomes" id="UP001187734">
    <property type="component" value="Unassembled WGS sequence"/>
</dbReference>
<keyword evidence="2" id="KW-1185">Reference proteome</keyword>
<sequence>MDVPIRLEECLIELVAKGWAADRNSPAAAKPRWSYNHVCARRTFAKSSISGAYSHFVQGPDGLTFFASAHLHHWDVKVSFSNCAGQSEDVAYGMFVVKSFDRLLYDSQA</sequence>
<evidence type="ECO:0000313" key="1">
    <source>
        <dbReference type="EMBL" id="SPJ80198.1"/>
    </source>
</evidence>
<proteinExistence type="predicted"/>
<name>A0AAE8SK41_9HYPO</name>
<reference evidence="1" key="1">
    <citation type="submission" date="2018-03" db="EMBL/GenBank/DDBJ databases">
        <authorList>
            <person name="Guldener U."/>
        </authorList>
    </citation>
    <scope>NUCLEOTIDE SEQUENCE</scope>
</reference>